<dbReference type="InterPro" id="IPR007502">
    <property type="entry name" value="Helicase-assoc_dom"/>
</dbReference>
<evidence type="ECO:0000256" key="7">
    <source>
        <dbReference type="ARBA" id="ARBA00047984"/>
    </source>
</evidence>
<dbReference type="SMART" id="SM00490">
    <property type="entry name" value="HELICc"/>
    <property type="match status" value="1"/>
</dbReference>
<dbReference type="Pfam" id="PF00270">
    <property type="entry name" value="DEAD"/>
    <property type="match status" value="1"/>
</dbReference>
<dbReference type="SUPFAM" id="SSF52540">
    <property type="entry name" value="P-loop containing nucleoside triphosphate hydrolases"/>
    <property type="match status" value="1"/>
</dbReference>
<feature type="compositionally biased region" description="Basic and acidic residues" evidence="8">
    <location>
        <begin position="48"/>
        <end position="60"/>
    </location>
</feature>
<dbReference type="Gene3D" id="3.40.50.300">
    <property type="entry name" value="P-loop containing nucleotide triphosphate hydrolases"/>
    <property type="match status" value="2"/>
</dbReference>
<keyword evidence="3" id="KW-0547">Nucleotide-binding</keyword>
<dbReference type="GO" id="GO:0003724">
    <property type="term" value="F:RNA helicase activity"/>
    <property type="evidence" value="ECO:0007669"/>
    <property type="project" value="UniProtKB-EC"/>
</dbReference>
<organism evidence="11 12">
    <name type="scientific">Vairimorpha necatrix</name>
    <dbReference type="NCBI Taxonomy" id="6039"/>
    <lineage>
        <taxon>Eukaryota</taxon>
        <taxon>Fungi</taxon>
        <taxon>Fungi incertae sedis</taxon>
        <taxon>Microsporidia</taxon>
        <taxon>Nosematidae</taxon>
        <taxon>Vairimorpha</taxon>
    </lineage>
</organism>
<evidence type="ECO:0000256" key="6">
    <source>
        <dbReference type="ARBA" id="ARBA00022840"/>
    </source>
</evidence>
<dbReference type="PROSITE" id="PS51194">
    <property type="entry name" value="HELICASE_CTER"/>
    <property type="match status" value="1"/>
</dbReference>
<dbReference type="PROSITE" id="PS00690">
    <property type="entry name" value="DEAH_ATP_HELICASE"/>
    <property type="match status" value="1"/>
</dbReference>
<dbReference type="SMART" id="SM00487">
    <property type="entry name" value="DEXDc"/>
    <property type="match status" value="1"/>
</dbReference>
<dbReference type="EMBL" id="CP142732">
    <property type="protein sequence ID" value="WUR04151.1"/>
    <property type="molecule type" value="Genomic_DNA"/>
</dbReference>
<evidence type="ECO:0000256" key="5">
    <source>
        <dbReference type="ARBA" id="ARBA00022806"/>
    </source>
</evidence>
<dbReference type="GO" id="GO:0005524">
    <property type="term" value="F:ATP binding"/>
    <property type="evidence" value="ECO:0007669"/>
    <property type="project" value="UniProtKB-KW"/>
</dbReference>
<evidence type="ECO:0000256" key="8">
    <source>
        <dbReference type="SAM" id="MobiDB-lite"/>
    </source>
</evidence>
<dbReference type="EC" id="3.6.4.13" evidence="2"/>
<evidence type="ECO:0000256" key="2">
    <source>
        <dbReference type="ARBA" id="ARBA00012552"/>
    </source>
</evidence>
<evidence type="ECO:0000259" key="9">
    <source>
        <dbReference type="PROSITE" id="PS51192"/>
    </source>
</evidence>
<evidence type="ECO:0000256" key="3">
    <source>
        <dbReference type="ARBA" id="ARBA00022741"/>
    </source>
</evidence>
<dbReference type="GO" id="GO:0005730">
    <property type="term" value="C:nucleolus"/>
    <property type="evidence" value="ECO:0007669"/>
    <property type="project" value="TreeGrafter"/>
</dbReference>
<dbReference type="CDD" id="cd18791">
    <property type="entry name" value="SF2_C_RHA"/>
    <property type="match status" value="1"/>
</dbReference>
<dbReference type="GO" id="GO:0003723">
    <property type="term" value="F:RNA binding"/>
    <property type="evidence" value="ECO:0007669"/>
    <property type="project" value="TreeGrafter"/>
</dbReference>
<comment type="catalytic activity">
    <reaction evidence="7">
        <text>ATP + H2O = ADP + phosphate + H(+)</text>
        <dbReference type="Rhea" id="RHEA:13065"/>
        <dbReference type="ChEBI" id="CHEBI:15377"/>
        <dbReference type="ChEBI" id="CHEBI:15378"/>
        <dbReference type="ChEBI" id="CHEBI:30616"/>
        <dbReference type="ChEBI" id="CHEBI:43474"/>
        <dbReference type="ChEBI" id="CHEBI:456216"/>
        <dbReference type="EC" id="3.6.4.13"/>
    </reaction>
</comment>
<evidence type="ECO:0000313" key="11">
    <source>
        <dbReference type="EMBL" id="WUR04151.1"/>
    </source>
</evidence>
<keyword evidence="4" id="KW-0378">Hydrolase</keyword>
<dbReference type="SMART" id="SM00847">
    <property type="entry name" value="HA2"/>
    <property type="match status" value="1"/>
</dbReference>
<dbReference type="InterPro" id="IPR011545">
    <property type="entry name" value="DEAD/DEAH_box_helicase_dom"/>
</dbReference>
<dbReference type="Proteomes" id="UP001334084">
    <property type="component" value="Chromosome 7"/>
</dbReference>
<protein>
    <recommendedName>
        <fullName evidence="2">RNA helicase</fullName>
        <ecNumber evidence="2">3.6.4.13</ecNumber>
    </recommendedName>
</protein>
<feature type="domain" description="Helicase ATP-binding" evidence="9">
    <location>
        <begin position="164"/>
        <end position="326"/>
    </location>
</feature>
<dbReference type="Gene3D" id="1.20.120.1080">
    <property type="match status" value="1"/>
</dbReference>
<feature type="domain" description="Helicase C-terminal" evidence="10">
    <location>
        <begin position="351"/>
        <end position="521"/>
    </location>
</feature>
<comment type="similarity">
    <text evidence="1">Belongs to the DEAD box helicase family. DEAH subfamily.</text>
</comment>
<feature type="region of interest" description="Disordered" evidence="8">
    <location>
        <begin position="1"/>
        <end position="23"/>
    </location>
</feature>
<name>A0AAX4JDV6_9MICR</name>
<evidence type="ECO:0000313" key="12">
    <source>
        <dbReference type="Proteomes" id="UP001334084"/>
    </source>
</evidence>
<evidence type="ECO:0000256" key="4">
    <source>
        <dbReference type="ARBA" id="ARBA00022801"/>
    </source>
</evidence>
<dbReference type="RefSeq" id="XP_065330296.1">
    <property type="nucleotide sequence ID" value="XM_065474224.1"/>
</dbReference>
<dbReference type="PANTHER" id="PTHR18934:SF99">
    <property type="entry name" value="ATP-DEPENDENT RNA HELICASE DHX37-RELATED"/>
    <property type="match status" value="1"/>
</dbReference>
<sequence length="744" mass="86808">MSKKKEKLLNKYLEKKRKQRKRDDILAQIAEIEEKRQKNIKNSMIVEESNKSEDNNKSEENNEEVTLEMVTQENTTEEIKDNHVIENNSILPIDIETDEEQDPELNIKKYQESISEEDEANIDDLDDFLGENQHWENVECLRRPKENEEFRKTLPIYYEKTEIISKIRNNTVISVKGETGSGKTTQIPQFLYEGGFKRYIGVTQPRRISTISICNRINEELGEKKCGYKIRYDSTVDENTKIKIMTDGILLKEIQGDFLLSKYSVIILDEIHERSANMDILISLLSRIVKIRKKRNDELKLVLMSATSMVSELNNFFDRIAVLEIPSNSHRVKIFYEEKDSSDTVQLAFNRISKILKSNKCQVGDSILCFLPDKKYIYSLLNKLTERFDDCVILPLHSSLSKYDQSLIYKNYNQHKIILSTNIAETSITIPDIYYVVDSGLVKRKIVGMMNTIEYSIEYISKSSALQRAGRAGRTKPGICYRLYSGPTYEKFEDLETPKILYESLDEIILDLVSLGIKDVYKFPYVNRPNETIIKKSVNELKRLGILNDELNLTKVGKYINKLPLPPRLAKMLCISNTSNIITELIDLSCIMSVNLEIDRIKETKSYYMSEKSDLIVILKIFRDFEKSKNKKDFCKNLNINFTTFSEVVKIQKFLYKKFGIENMKKNILTDDIKTEIRKVIYRVYFDRIAIPYEACYWHKKNPVYVSTSSIDLEGEYVIFDFLVKGSKKLYMKNITIIDKDWIS</sequence>
<dbReference type="PROSITE" id="PS51192">
    <property type="entry name" value="HELICASE_ATP_BIND_1"/>
    <property type="match status" value="1"/>
</dbReference>
<evidence type="ECO:0000259" key="10">
    <source>
        <dbReference type="PROSITE" id="PS51194"/>
    </source>
</evidence>
<dbReference type="InterPro" id="IPR001650">
    <property type="entry name" value="Helicase_C-like"/>
</dbReference>
<dbReference type="GeneID" id="90541973"/>
<evidence type="ECO:0000256" key="1">
    <source>
        <dbReference type="ARBA" id="ARBA00008792"/>
    </source>
</evidence>
<keyword evidence="5 11" id="KW-0347">Helicase</keyword>
<dbReference type="PANTHER" id="PTHR18934">
    <property type="entry name" value="ATP-DEPENDENT RNA HELICASE"/>
    <property type="match status" value="1"/>
</dbReference>
<dbReference type="GO" id="GO:1990904">
    <property type="term" value="C:ribonucleoprotein complex"/>
    <property type="evidence" value="ECO:0007669"/>
    <property type="project" value="UniProtKB-ARBA"/>
</dbReference>
<feature type="region of interest" description="Disordered" evidence="8">
    <location>
        <begin position="37"/>
        <end position="64"/>
    </location>
</feature>
<dbReference type="FunFam" id="3.40.50.300:FF:000637">
    <property type="entry name" value="ATP-dependent RNA helicase DHX37/DHR1"/>
    <property type="match status" value="1"/>
</dbReference>
<dbReference type="AlphaFoldDB" id="A0AAX4JDV6"/>
<accession>A0AAX4JDV6</accession>
<dbReference type="InterPro" id="IPR014001">
    <property type="entry name" value="Helicase_ATP-bd"/>
</dbReference>
<reference evidence="11" key="1">
    <citation type="journal article" date="2024" name="BMC Genomics">
        <title>Functional annotation of a divergent genome using sequence and structure-based similarity.</title>
        <authorList>
            <person name="Svedberg D."/>
            <person name="Winiger R.R."/>
            <person name="Berg A."/>
            <person name="Sharma H."/>
            <person name="Tellgren-Roth C."/>
            <person name="Debrunner-Vossbrinck B.A."/>
            <person name="Vossbrinck C.R."/>
            <person name="Barandun J."/>
        </authorList>
    </citation>
    <scope>NUCLEOTIDE SEQUENCE</scope>
    <source>
        <strain evidence="11">Illinois isolate</strain>
    </source>
</reference>
<proteinExistence type="inferred from homology"/>
<keyword evidence="6" id="KW-0067">ATP-binding</keyword>
<dbReference type="InterPro" id="IPR027417">
    <property type="entry name" value="P-loop_NTPase"/>
</dbReference>
<dbReference type="KEGG" id="vnx:VNE69_07217"/>
<dbReference type="GO" id="GO:0000462">
    <property type="term" value="P:maturation of SSU-rRNA from tricistronic rRNA transcript (SSU-rRNA, 5.8S rRNA, LSU-rRNA)"/>
    <property type="evidence" value="ECO:0007669"/>
    <property type="project" value="TreeGrafter"/>
</dbReference>
<dbReference type="GO" id="GO:0016787">
    <property type="term" value="F:hydrolase activity"/>
    <property type="evidence" value="ECO:0007669"/>
    <property type="project" value="UniProtKB-KW"/>
</dbReference>
<dbReference type="Pfam" id="PF00271">
    <property type="entry name" value="Helicase_C"/>
    <property type="match status" value="1"/>
</dbReference>
<dbReference type="InterPro" id="IPR002464">
    <property type="entry name" value="DNA/RNA_helicase_DEAH_CS"/>
</dbReference>
<keyword evidence="12" id="KW-1185">Reference proteome</keyword>
<gene>
    <name evidence="11" type="ORF">VNE69_07217</name>
</gene>